<dbReference type="EMBL" id="JAAOCD010000012">
    <property type="protein sequence ID" value="NHL00257.1"/>
    <property type="molecule type" value="Genomic_DNA"/>
</dbReference>
<accession>A0ABX0I371</accession>
<dbReference type="Pfam" id="PF07277">
    <property type="entry name" value="SapC"/>
    <property type="match status" value="1"/>
</dbReference>
<gene>
    <name evidence="1" type="ORF">G7087_17880</name>
</gene>
<dbReference type="RefSeq" id="WP_009857976.1">
    <property type="nucleotide sequence ID" value="NZ_JAAOCD010000012.1"/>
</dbReference>
<evidence type="ECO:0000313" key="1">
    <source>
        <dbReference type="EMBL" id="NHL00257.1"/>
    </source>
</evidence>
<proteinExistence type="predicted"/>
<evidence type="ECO:0000313" key="2">
    <source>
        <dbReference type="Proteomes" id="UP000802098"/>
    </source>
</evidence>
<protein>
    <submittedName>
        <fullName evidence="1">SapC family protein</fullName>
    </submittedName>
</protein>
<keyword evidence="2" id="KW-1185">Reference proteome</keyword>
<organism evidence="1 2">
    <name type="scientific">Rubrivivax benzoatilyticus</name>
    <dbReference type="NCBI Taxonomy" id="316997"/>
    <lineage>
        <taxon>Bacteria</taxon>
        <taxon>Pseudomonadati</taxon>
        <taxon>Pseudomonadota</taxon>
        <taxon>Betaproteobacteria</taxon>
        <taxon>Burkholderiales</taxon>
        <taxon>Sphaerotilaceae</taxon>
        <taxon>Rubrivivax</taxon>
    </lineage>
</organism>
<name>A0ABX0I371_9BURK</name>
<sequence>MIIPLLHRKPVPVDLKEHRALKLALPVTDWSVAADLNSCFIAAIEFVDAARDYPIFFVRTGNDDDGKAAIAPIAVFGLQPKQNLFLEQGRWRADYMPASLRGYPMCLGRMDAENFAVCFDSAWSGVGTDDGVPMFDADGKPGEVLQNARAQLEALEGETQRTRVLCRRLRDLDLLRPMRFDATLPDGSKLSVDGFLTVDNEKVQALDAATTHELLKSGLLGLIYAHFVSLGHMRKLLDWHLQRQPAAAPADAPAAPAA</sequence>
<dbReference type="InterPro" id="IPR010836">
    <property type="entry name" value="SapC"/>
</dbReference>
<comment type="caution">
    <text evidence="1">The sequence shown here is derived from an EMBL/GenBank/DDBJ whole genome shotgun (WGS) entry which is preliminary data.</text>
</comment>
<dbReference type="Proteomes" id="UP000802098">
    <property type="component" value="Unassembled WGS sequence"/>
</dbReference>
<reference evidence="1 2" key="1">
    <citation type="submission" date="2020-03" db="EMBL/GenBank/DDBJ databases">
        <title>Rubrivivax benzoatilyticus JA2 (sequenced after 10 years sub-culturing).</title>
        <authorList>
            <person name="Gupta D."/>
            <person name="Chintalapati S."/>
            <person name="Chintalapati V.R."/>
        </authorList>
    </citation>
    <scope>NUCLEOTIDE SEQUENCE [LARGE SCALE GENOMIC DNA]</scope>
    <source>
        <strain evidence="1 2">JA2-Mal</strain>
    </source>
</reference>